<reference evidence="3 4" key="1">
    <citation type="submission" date="2015-08" db="EMBL/GenBank/DDBJ databases">
        <title>Ancestral chromatin configuration constrains chromatin evolution on differentiating sex chromosomes in Drosophila.</title>
        <authorList>
            <person name="Zhou Q."/>
            <person name="Bachtrog D."/>
        </authorList>
    </citation>
    <scope>NUCLEOTIDE SEQUENCE [LARGE SCALE GENOMIC DNA]</scope>
    <source>
        <tissue evidence="3">Whole larvae</tissue>
    </source>
</reference>
<gene>
    <name evidence="3" type="ORF">Dbus_chr2Lg1062</name>
</gene>
<dbReference type="PROSITE" id="PS00455">
    <property type="entry name" value="AMP_BINDING"/>
    <property type="match status" value="1"/>
</dbReference>
<dbReference type="InterPro" id="IPR002372">
    <property type="entry name" value="PQQ_rpt_dom"/>
</dbReference>
<dbReference type="GO" id="GO:0043041">
    <property type="term" value="P:amino acid activation for nonribosomal peptide biosynthetic process"/>
    <property type="evidence" value="ECO:0007669"/>
    <property type="project" value="TreeGrafter"/>
</dbReference>
<dbReference type="OrthoDB" id="408177at2759"/>
<evidence type="ECO:0000259" key="2">
    <source>
        <dbReference type="Pfam" id="PF13570"/>
    </source>
</evidence>
<dbReference type="Proteomes" id="UP000494163">
    <property type="component" value="Chromosome 2L"/>
</dbReference>
<accession>A0A0M4E7Z6</accession>
<name>A0A0M4E7Z6_DROBS</name>
<feature type="domain" description="Pyrrolo-quinoline quinone repeat" evidence="2">
    <location>
        <begin position="629"/>
        <end position="969"/>
    </location>
</feature>
<dbReference type="InterPro" id="IPR045851">
    <property type="entry name" value="AMP-bd_C_sf"/>
</dbReference>
<dbReference type="Pfam" id="PF00501">
    <property type="entry name" value="AMP-binding"/>
    <property type="match status" value="1"/>
</dbReference>
<protein>
    <submittedName>
        <fullName evidence="3">U26</fullName>
    </submittedName>
</protein>
<dbReference type="InterPro" id="IPR015943">
    <property type="entry name" value="WD40/YVTN_repeat-like_dom_sf"/>
</dbReference>
<dbReference type="Gene3D" id="3.40.50.12780">
    <property type="entry name" value="N-terminal domain of ligase-like"/>
    <property type="match status" value="2"/>
</dbReference>
<organism evidence="3 4">
    <name type="scientific">Drosophila busckii</name>
    <name type="common">Fruit fly</name>
    <dbReference type="NCBI Taxonomy" id="30019"/>
    <lineage>
        <taxon>Eukaryota</taxon>
        <taxon>Metazoa</taxon>
        <taxon>Ecdysozoa</taxon>
        <taxon>Arthropoda</taxon>
        <taxon>Hexapoda</taxon>
        <taxon>Insecta</taxon>
        <taxon>Pterygota</taxon>
        <taxon>Neoptera</taxon>
        <taxon>Endopterygota</taxon>
        <taxon>Diptera</taxon>
        <taxon>Brachycera</taxon>
        <taxon>Muscomorpha</taxon>
        <taxon>Ephydroidea</taxon>
        <taxon>Drosophilidae</taxon>
        <taxon>Drosophila</taxon>
    </lineage>
</organism>
<evidence type="ECO:0000259" key="1">
    <source>
        <dbReference type="Pfam" id="PF00501"/>
    </source>
</evidence>
<sequence length="969" mass="108891">MGSDLGINTKLETLIKVDDDFNIEPNAVEELKKLYDIERLREFGDIPFLIKRMEPHDFAISYRNAISSAQIIVQLFRKNQVPRSTGIALRLGNHTPSSCTLILAILNHNCYFYCNDKMILSKALHCQMCDAGIDYLIVNSYMAVGSSFFIELDSFIVYNEEYKLYKLKYSENNVGKATNTVLPPNMCYIITTTGTTGVPKLIYVPYECIAPNIVALSVTTPGITVMQMTPSLFRQFGATAIRERILHSSSTLRVLLLGGEAFPSNAELVTWMEPQVLQQKLVCNIYGITEMSCWATMHVLDSLHSLVPLGTPIDDQTVLHIGPPTNETLNKSKLHSGELWLGSATRRCYIPEDDNDSISDQVCFRLTGDLVRQHNHSVVYEGRSNNVVKRAGQRINLELITRRIEDCLQIGELVCCLWQEELQKLICCIRSLELKTKTQQRAQTFNILSKLLVCQQPDRFVYLQHFPCNAHGKLDKFSLLNLCTPMVQPAQDILISFLHDRLECVDSPTHNMQKRRRMDQPIRQPNPTGYDLSFRQAGGTSFHAITLCREIGLQMCIDDEQRHLFELLLDENIPLRSILSYLDSVKLVAHNTKLKSVQPVISSGGSGLIITRVEPPALNFQFHWRVCFKKCIDSPVAQYESRYVCVGAHSKILRTLDAQTGQEISTIKLTDRIECKVTFISENLAMVGCYDGTLYGFNPLTGNLIWSVGIGGMIKAQPHMSLDRSRILVCSYADDYNVICLSMNRQEVLWCIRLGEKGIFASPFELPQEQAVIICTLDGSYYRISILDGAVQWKQKCSEPFFSTPVFLGSSENLFLCAEVTGRVHACSLITGDIQASYSVEGNIFSSLVVKAPPTHMGYSFVLFGSIDQHIYCLRCKTGSGQIPSFELHWKLNVGAPVYATPSIVTIEPNGHFVFCSATNGSLLLADFNGQTLWTDKLGGEVFSTPCFIQSLKRIYLGCRDNHLYCLSI</sequence>
<dbReference type="PANTHER" id="PTHR44394:SF1">
    <property type="entry name" value="BETA-ALANINE-ACTIVATING ENZYME"/>
    <property type="match status" value="1"/>
</dbReference>
<proteinExistence type="predicted"/>
<dbReference type="PANTHER" id="PTHR44394">
    <property type="entry name" value="BETA-ALANINE-ACTIVATING ENZYME"/>
    <property type="match status" value="1"/>
</dbReference>
<dbReference type="InterPro" id="IPR052091">
    <property type="entry name" value="Beta-ala_Activ/Resist"/>
</dbReference>
<keyword evidence="4" id="KW-1185">Reference proteome</keyword>
<dbReference type="Pfam" id="PF13570">
    <property type="entry name" value="Beta-prop_ACSF4"/>
    <property type="match status" value="1"/>
</dbReference>
<dbReference type="InterPro" id="IPR020845">
    <property type="entry name" value="AMP-binding_CS"/>
</dbReference>
<dbReference type="SMR" id="A0A0M4E7Z6"/>
<dbReference type="OMA" id="NGNVICC"/>
<dbReference type="InterPro" id="IPR042099">
    <property type="entry name" value="ANL_N_sf"/>
</dbReference>
<dbReference type="EMBL" id="CP012523">
    <property type="protein sequence ID" value="ALC38977.1"/>
    <property type="molecule type" value="Genomic_DNA"/>
</dbReference>
<dbReference type="SMART" id="SM00564">
    <property type="entry name" value="PQQ"/>
    <property type="match status" value="5"/>
</dbReference>
<evidence type="ECO:0000313" key="4">
    <source>
        <dbReference type="Proteomes" id="UP000494163"/>
    </source>
</evidence>
<dbReference type="Gene3D" id="2.130.10.10">
    <property type="entry name" value="YVTN repeat-like/Quinoprotein amine dehydrogenase"/>
    <property type="match status" value="3"/>
</dbReference>
<dbReference type="Gene3D" id="3.30.300.30">
    <property type="match status" value="1"/>
</dbReference>
<dbReference type="InterPro" id="IPR000873">
    <property type="entry name" value="AMP-dep_synth/lig_dom"/>
</dbReference>
<dbReference type="InterPro" id="IPR018391">
    <property type="entry name" value="PQQ_b-propeller_rpt"/>
</dbReference>
<feature type="domain" description="AMP-dependent synthetase/ligase" evidence="1">
    <location>
        <begin position="218"/>
        <end position="343"/>
    </location>
</feature>
<dbReference type="AlphaFoldDB" id="A0A0M4E7Z6"/>
<dbReference type="STRING" id="30019.A0A0M4E7Z6"/>
<evidence type="ECO:0000313" key="3">
    <source>
        <dbReference type="EMBL" id="ALC38977.1"/>
    </source>
</evidence>
<dbReference type="SUPFAM" id="SSF50998">
    <property type="entry name" value="Quinoprotein alcohol dehydrogenase-like"/>
    <property type="match status" value="1"/>
</dbReference>
<dbReference type="InterPro" id="IPR011047">
    <property type="entry name" value="Quinoprotein_ADH-like_sf"/>
</dbReference>
<dbReference type="SUPFAM" id="SSF56801">
    <property type="entry name" value="Acetyl-CoA synthetase-like"/>
    <property type="match status" value="1"/>
</dbReference>